<name>G7KKR6_MEDTR</name>
<evidence type="ECO:0000313" key="2">
    <source>
        <dbReference type="EnsemblPlants" id="AES76412"/>
    </source>
</evidence>
<organism evidence="1 3">
    <name type="scientific">Medicago truncatula</name>
    <name type="common">Barrel medic</name>
    <name type="synonym">Medicago tribuloides</name>
    <dbReference type="NCBI Taxonomy" id="3880"/>
    <lineage>
        <taxon>Eukaryota</taxon>
        <taxon>Viridiplantae</taxon>
        <taxon>Streptophyta</taxon>
        <taxon>Embryophyta</taxon>
        <taxon>Tracheophyta</taxon>
        <taxon>Spermatophyta</taxon>
        <taxon>Magnoliopsida</taxon>
        <taxon>eudicotyledons</taxon>
        <taxon>Gunneridae</taxon>
        <taxon>Pentapetalae</taxon>
        <taxon>rosids</taxon>
        <taxon>fabids</taxon>
        <taxon>Fabales</taxon>
        <taxon>Fabaceae</taxon>
        <taxon>Papilionoideae</taxon>
        <taxon>50 kb inversion clade</taxon>
        <taxon>NPAAA clade</taxon>
        <taxon>Hologalegina</taxon>
        <taxon>IRL clade</taxon>
        <taxon>Trifolieae</taxon>
        <taxon>Medicago</taxon>
    </lineage>
</organism>
<dbReference type="EMBL" id="CM001222">
    <property type="protein sequence ID" value="AES76412.1"/>
    <property type="molecule type" value="Genomic_DNA"/>
</dbReference>
<dbReference type="EnsemblPlants" id="AES76412">
    <property type="protein sequence ID" value="AES76412"/>
    <property type="gene ID" value="MTR_6g078360"/>
</dbReference>
<evidence type="ECO:0000313" key="3">
    <source>
        <dbReference type="Proteomes" id="UP000002051"/>
    </source>
</evidence>
<gene>
    <name evidence="1" type="ordered locus">MTR_6g078360</name>
</gene>
<dbReference type="PaxDb" id="3880-AES76412"/>
<keyword evidence="3" id="KW-1185">Reference proteome</keyword>
<protein>
    <submittedName>
        <fullName evidence="1 2">Uncharacterized protein</fullName>
    </submittedName>
</protein>
<evidence type="ECO:0000313" key="1">
    <source>
        <dbReference type="EMBL" id="AES76412.1"/>
    </source>
</evidence>
<reference evidence="1 3" key="1">
    <citation type="journal article" date="2011" name="Nature">
        <title>The Medicago genome provides insight into the evolution of rhizobial symbioses.</title>
        <authorList>
            <person name="Young N.D."/>
            <person name="Debelle F."/>
            <person name="Oldroyd G.E."/>
            <person name="Geurts R."/>
            <person name="Cannon S.B."/>
            <person name="Udvardi M.K."/>
            <person name="Benedito V.A."/>
            <person name="Mayer K.F."/>
            <person name="Gouzy J."/>
            <person name="Schoof H."/>
            <person name="Van de Peer Y."/>
            <person name="Proost S."/>
            <person name="Cook D.R."/>
            <person name="Meyers B.C."/>
            <person name="Spannagl M."/>
            <person name="Cheung F."/>
            <person name="De Mita S."/>
            <person name="Krishnakumar V."/>
            <person name="Gundlach H."/>
            <person name="Zhou S."/>
            <person name="Mudge J."/>
            <person name="Bharti A.K."/>
            <person name="Murray J.D."/>
            <person name="Naoumkina M.A."/>
            <person name="Rosen B."/>
            <person name="Silverstein K.A."/>
            <person name="Tang H."/>
            <person name="Rombauts S."/>
            <person name="Zhao P.X."/>
            <person name="Zhou P."/>
            <person name="Barbe V."/>
            <person name="Bardou P."/>
            <person name="Bechner M."/>
            <person name="Bellec A."/>
            <person name="Berger A."/>
            <person name="Berges H."/>
            <person name="Bidwell S."/>
            <person name="Bisseling T."/>
            <person name="Choisne N."/>
            <person name="Couloux A."/>
            <person name="Denny R."/>
            <person name="Deshpande S."/>
            <person name="Dai X."/>
            <person name="Doyle J.J."/>
            <person name="Dudez A.M."/>
            <person name="Farmer A.D."/>
            <person name="Fouteau S."/>
            <person name="Franken C."/>
            <person name="Gibelin C."/>
            <person name="Gish J."/>
            <person name="Goldstein S."/>
            <person name="Gonzalez A.J."/>
            <person name="Green P.J."/>
            <person name="Hallab A."/>
            <person name="Hartog M."/>
            <person name="Hua A."/>
            <person name="Humphray S.J."/>
            <person name="Jeong D.H."/>
            <person name="Jing Y."/>
            <person name="Jocker A."/>
            <person name="Kenton S.M."/>
            <person name="Kim D.J."/>
            <person name="Klee K."/>
            <person name="Lai H."/>
            <person name="Lang C."/>
            <person name="Lin S."/>
            <person name="Macmil S.L."/>
            <person name="Magdelenat G."/>
            <person name="Matthews L."/>
            <person name="McCorrison J."/>
            <person name="Monaghan E.L."/>
            <person name="Mun J.H."/>
            <person name="Najar F.Z."/>
            <person name="Nicholson C."/>
            <person name="Noirot C."/>
            <person name="O'Bleness M."/>
            <person name="Paule C.R."/>
            <person name="Poulain J."/>
            <person name="Prion F."/>
            <person name="Qin B."/>
            <person name="Qu C."/>
            <person name="Retzel E.F."/>
            <person name="Riddle C."/>
            <person name="Sallet E."/>
            <person name="Samain S."/>
            <person name="Samson N."/>
            <person name="Sanders I."/>
            <person name="Saurat O."/>
            <person name="Scarpelli C."/>
            <person name="Schiex T."/>
            <person name="Segurens B."/>
            <person name="Severin A.J."/>
            <person name="Sherrier D.J."/>
            <person name="Shi R."/>
            <person name="Sims S."/>
            <person name="Singer S.R."/>
            <person name="Sinharoy S."/>
            <person name="Sterck L."/>
            <person name="Viollet A."/>
            <person name="Wang B.B."/>
            <person name="Wang K."/>
            <person name="Wang M."/>
            <person name="Wang X."/>
            <person name="Warfsmann J."/>
            <person name="Weissenbach J."/>
            <person name="White D.D."/>
            <person name="White J.D."/>
            <person name="Wiley G.B."/>
            <person name="Wincker P."/>
            <person name="Xing Y."/>
            <person name="Yang L."/>
            <person name="Yao Z."/>
            <person name="Ying F."/>
            <person name="Zhai J."/>
            <person name="Zhou L."/>
            <person name="Zuber A."/>
            <person name="Denarie J."/>
            <person name="Dixon R.A."/>
            <person name="May G.D."/>
            <person name="Schwartz D.C."/>
            <person name="Rogers J."/>
            <person name="Quetier F."/>
            <person name="Town C.D."/>
            <person name="Roe B.A."/>
        </authorList>
    </citation>
    <scope>NUCLEOTIDE SEQUENCE [LARGE SCALE GENOMIC DNA]</scope>
    <source>
        <strain evidence="1">A17</strain>
        <strain evidence="2 3">cv. Jemalong A17</strain>
    </source>
</reference>
<reference evidence="2" key="3">
    <citation type="submission" date="2015-04" db="UniProtKB">
        <authorList>
            <consortium name="EnsemblPlants"/>
        </authorList>
    </citation>
    <scope>IDENTIFICATION</scope>
    <source>
        <strain evidence="2">cv. Jemalong A17</strain>
    </source>
</reference>
<reference evidence="1 3" key="2">
    <citation type="journal article" date="2014" name="BMC Genomics">
        <title>An improved genome release (version Mt4.0) for the model legume Medicago truncatula.</title>
        <authorList>
            <person name="Tang H."/>
            <person name="Krishnakumar V."/>
            <person name="Bidwell S."/>
            <person name="Rosen B."/>
            <person name="Chan A."/>
            <person name="Zhou S."/>
            <person name="Gentzbittel L."/>
            <person name="Childs K.L."/>
            <person name="Yandell M."/>
            <person name="Gundlach H."/>
            <person name="Mayer K.F."/>
            <person name="Schwartz D.C."/>
            <person name="Town C.D."/>
        </authorList>
    </citation>
    <scope>GENOME REANNOTATION</scope>
    <source>
        <strain evidence="2 3">cv. Jemalong A17</strain>
    </source>
</reference>
<dbReference type="HOGENOM" id="CLU_2430452_0_0_1"/>
<dbReference type="Proteomes" id="UP000002051">
    <property type="component" value="Chromosome 6"/>
</dbReference>
<proteinExistence type="predicted"/>
<sequence length="91" mass="10787">MPVYTGHDRSNEKLEPDTLPIYGLTGRTGRSDPVFKTMGGMLWDRFRRLFELSVNPDVSVTAMRRDSWKVDGVGWRWRRRLFAWEEEHIFA</sequence>
<accession>G7KKR6</accession>
<dbReference type="AlphaFoldDB" id="G7KKR6"/>